<dbReference type="EMBL" id="LGRX02032646">
    <property type="protein sequence ID" value="KAK3243793.1"/>
    <property type="molecule type" value="Genomic_DNA"/>
</dbReference>
<feature type="compositionally biased region" description="Basic residues" evidence="1">
    <location>
        <begin position="43"/>
        <end position="54"/>
    </location>
</feature>
<organism evidence="4 5">
    <name type="scientific">Cymbomonas tetramitiformis</name>
    <dbReference type="NCBI Taxonomy" id="36881"/>
    <lineage>
        <taxon>Eukaryota</taxon>
        <taxon>Viridiplantae</taxon>
        <taxon>Chlorophyta</taxon>
        <taxon>Pyramimonadophyceae</taxon>
        <taxon>Pyramimonadales</taxon>
        <taxon>Pyramimonadaceae</taxon>
        <taxon>Cymbomonas</taxon>
    </lineage>
</organism>
<dbReference type="Proteomes" id="UP001190700">
    <property type="component" value="Unassembled WGS sequence"/>
</dbReference>
<feature type="compositionally biased region" description="Basic residues" evidence="1">
    <location>
        <begin position="152"/>
        <end position="161"/>
    </location>
</feature>
<dbReference type="GO" id="GO:0003676">
    <property type="term" value="F:nucleic acid binding"/>
    <property type="evidence" value="ECO:0007669"/>
    <property type="project" value="InterPro"/>
</dbReference>
<dbReference type="GO" id="GO:0036297">
    <property type="term" value="P:interstrand cross-link repair"/>
    <property type="evidence" value="ECO:0007669"/>
    <property type="project" value="TreeGrafter"/>
</dbReference>
<feature type="region of interest" description="Disordered" evidence="1">
    <location>
        <begin position="582"/>
        <end position="604"/>
    </location>
</feature>
<dbReference type="GO" id="GO:0005634">
    <property type="term" value="C:nucleus"/>
    <property type="evidence" value="ECO:0007669"/>
    <property type="project" value="TreeGrafter"/>
</dbReference>
<feature type="compositionally biased region" description="Low complexity" evidence="1">
    <location>
        <begin position="110"/>
        <end position="147"/>
    </location>
</feature>
<dbReference type="Pfam" id="PF00270">
    <property type="entry name" value="DEAD"/>
    <property type="match status" value="1"/>
</dbReference>
<dbReference type="InterPro" id="IPR027417">
    <property type="entry name" value="P-loop_NTPase"/>
</dbReference>
<dbReference type="SUPFAM" id="SSF46785">
    <property type="entry name" value="Winged helix' DNA-binding domain"/>
    <property type="match status" value="1"/>
</dbReference>
<feature type="compositionally biased region" description="Polar residues" evidence="1">
    <location>
        <begin position="180"/>
        <end position="191"/>
    </location>
</feature>
<dbReference type="InterPro" id="IPR014939">
    <property type="entry name" value="CDT1_Gemini-bd-like"/>
</dbReference>
<dbReference type="Gene3D" id="3.40.50.300">
    <property type="entry name" value="P-loop containing nucleotide triphosphate hydrolases"/>
    <property type="match status" value="1"/>
</dbReference>
<evidence type="ECO:0000313" key="5">
    <source>
        <dbReference type="Proteomes" id="UP001190700"/>
    </source>
</evidence>
<comment type="caution">
    <text evidence="4">The sequence shown here is derived from an EMBL/GenBank/DDBJ whole genome shotgun (WGS) entry which is preliminary data.</text>
</comment>
<dbReference type="GO" id="GO:0005524">
    <property type="term" value="F:ATP binding"/>
    <property type="evidence" value="ECO:0007669"/>
    <property type="project" value="InterPro"/>
</dbReference>
<dbReference type="AlphaFoldDB" id="A0AAE0BVV6"/>
<feature type="compositionally biased region" description="Basic and acidic residues" evidence="1">
    <location>
        <begin position="206"/>
        <end position="227"/>
    </location>
</feature>
<name>A0AAE0BVV6_9CHLO</name>
<feature type="compositionally biased region" description="Basic and acidic residues" evidence="1">
    <location>
        <begin position="55"/>
        <end position="66"/>
    </location>
</feature>
<dbReference type="InterPro" id="IPR011545">
    <property type="entry name" value="DEAD/DEAH_box_helicase_dom"/>
</dbReference>
<dbReference type="GO" id="GO:0043138">
    <property type="term" value="F:3'-5' DNA helicase activity"/>
    <property type="evidence" value="ECO:0007669"/>
    <property type="project" value="TreeGrafter"/>
</dbReference>
<feature type="non-terminal residue" evidence="4">
    <location>
        <position position="1"/>
    </location>
</feature>
<keyword evidence="5" id="KW-1185">Reference proteome</keyword>
<evidence type="ECO:0008006" key="6">
    <source>
        <dbReference type="Google" id="ProtNLM"/>
    </source>
</evidence>
<feature type="domain" description="CDT1 Geminin-binding" evidence="3">
    <location>
        <begin position="335"/>
        <end position="566"/>
    </location>
</feature>
<evidence type="ECO:0000313" key="4">
    <source>
        <dbReference type="EMBL" id="KAK3243793.1"/>
    </source>
</evidence>
<sequence length="761" mass="82823">STDEAGGAHNSVWLDCAADLACAVGHRALRAAEDETPPESDAHHRHGSNKRSRMQRAESEDGRTTENGEGLRSNIPASRRPPSDLVTEDCSSGGGPSQQPRQVQALASVPSQQPRQAQALASAPSQQPRQAQALASVPAEELAAEAPLTDRSRRRPSRARAKASEAAKDVTEDPSLADETCQQPCQSQAAATESAKDVTEPLPSRDQPRQQRPKREAPAKESTETVAKEPVQPRQQRRKRAAPAKESTETVAKEPVQPRQQRRKREAPAKESTETVAKEPVQPRQQRRKRAAPAKESTETVAKEPSSVDNPCQQRRKQALEKERLTCHIHAALPLPKELEHLQRAFEVLSVTYQFLRNNLTVVTWTHLRRCLEMTGDVALAPQDVLHMACLCPGVVMLQVRALTGSAEELVEAAASQPLFQSSSGHTKEAEGEERVERVVELRIPPNGRGAGMVPTGEDHVALCSAVYDAWSAGSSDWTPSAEQRDICSQNPIIAERGCVVGGRDGGKSSRRDKNLERRRTAFRAGLVEATAGEQRIFLEQQLPEPEPELRKEDWWHPAFPLEEVCRGALVERACLEARRAASAEAGAAPRRPARPPRQSREPATFACDSTEEMAVTGFVEHLRSGLGRRGQVVHSETLPARDAQLGALTHTLSPGLHDALGRLGVDPRGLFKHQVCAIDAVLEGKNVVVATSTASGKSVCYNVPVLERLLRDPEACAIYVFPTKALAQDQLRSLRVLIGSRLPSLPLHQVGAPPCCSVCG</sequence>
<accession>A0AAE0BVV6</accession>
<feature type="domain" description="DEAD/DEAH-box helicase" evidence="2">
    <location>
        <begin position="673"/>
        <end position="740"/>
    </location>
</feature>
<dbReference type="GO" id="GO:0006289">
    <property type="term" value="P:nucleotide-excision repair"/>
    <property type="evidence" value="ECO:0007669"/>
    <property type="project" value="TreeGrafter"/>
</dbReference>
<dbReference type="SUPFAM" id="SSF52540">
    <property type="entry name" value="P-loop containing nucleoside triphosphate hydrolases"/>
    <property type="match status" value="1"/>
</dbReference>
<evidence type="ECO:0000259" key="3">
    <source>
        <dbReference type="Pfam" id="PF08839"/>
    </source>
</evidence>
<reference evidence="4 5" key="1">
    <citation type="journal article" date="2015" name="Genome Biol. Evol.">
        <title>Comparative Genomics of a Bacterivorous Green Alga Reveals Evolutionary Causalities and Consequences of Phago-Mixotrophic Mode of Nutrition.</title>
        <authorList>
            <person name="Burns J.A."/>
            <person name="Paasch A."/>
            <person name="Narechania A."/>
            <person name="Kim E."/>
        </authorList>
    </citation>
    <scope>NUCLEOTIDE SEQUENCE [LARGE SCALE GENOMIC DNA]</scope>
    <source>
        <strain evidence="4 5">PLY_AMNH</strain>
    </source>
</reference>
<dbReference type="InterPro" id="IPR036390">
    <property type="entry name" value="WH_DNA-bd_sf"/>
</dbReference>
<feature type="compositionally biased region" description="Basic and acidic residues" evidence="1">
    <location>
        <begin position="266"/>
        <end position="277"/>
    </location>
</feature>
<dbReference type="Pfam" id="PF08839">
    <property type="entry name" value="CDT1"/>
    <property type="match status" value="1"/>
</dbReference>
<protein>
    <recommendedName>
        <fullName evidence="6">DEAD/DEAH box helicase domain-containing protein</fullName>
    </recommendedName>
</protein>
<dbReference type="PANTHER" id="PTHR47957:SF3">
    <property type="entry name" value="ATP-DEPENDENT HELICASE HRQ1"/>
    <property type="match status" value="1"/>
</dbReference>
<proteinExistence type="predicted"/>
<evidence type="ECO:0000259" key="2">
    <source>
        <dbReference type="Pfam" id="PF00270"/>
    </source>
</evidence>
<gene>
    <name evidence="4" type="ORF">CYMTET_46574</name>
</gene>
<dbReference type="PANTHER" id="PTHR47957">
    <property type="entry name" value="ATP-DEPENDENT HELICASE HRQ1"/>
    <property type="match status" value="1"/>
</dbReference>
<feature type="compositionally biased region" description="Basic and acidic residues" evidence="1">
    <location>
        <begin position="162"/>
        <end position="171"/>
    </location>
</feature>
<evidence type="ECO:0000256" key="1">
    <source>
        <dbReference type="SAM" id="MobiDB-lite"/>
    </source>
</evidence>
<feature type="region of interest" description="Disordered" evidence="1">
    <location>
        <begin position="31"/>
        <end position="313"/>
    </location>
</feature>